<dbReference type="EMBL" id="PQGA01000030">
    <property type="protein sequence ID" value="POR45724.1"/>
    <property type="molecule type" value="Genomic_DNA"/>
</dbReference>
<dbReference type="InterPro" id="IPR018392">
    <property type="entry name" value="LysM"/>
</dbReference>
<dbReference type="PANTHER" id="PTHR21666">
    <property type="entry name" value="PEPTIDASE-RELATED"/>
    <property type="match status" value="1"/>
</dbReference>
<evidence type="ECO:0000313" key="4">
    <source>
        <dbReference type="Proteomes" id="UP000237381"/>
    </source>
</evidence>
<accession>A0A2S4LTG6</accession>
<dbReference type="InterPro" id="IPR050570">
    <property type="entry name" value="Cell_wall_metabolism_enzyme"/>
</dbReference>
<dbReference type="AlphaFoldDB" id="A0A2S4LTG6"/>
<dbReference type="CDD" id="cd00118">
    <property type="entry name" value="LysM"/>
    <property type="match status" value="1"/>
</dbReference>
<protein>
    <submittedName>
        <fullName evidence="3">Lipoprotein NlpD</fullName>
    </submittedName>
</protein>
<dbReference type="InterPro" id="IPR011055">
    <property type="entry name" value="Dup_hybrid_motif"/>
</dbReference>
<dbReference type="SMART" id="SM00257">
    <property type="entry name" value="LysM"/>
    <property type="match status" value="1"/>
</dbReference>
<dbReference type="PROSITE" id="PS51782">
    <property type="entry name" value="LYSM"/>
    <property type="match status" value="1"/>
</dbReference>
<evidence type="ECO:0000313" key="3">
    <source>
        <dbReference type="EMBL" id="POR45724.1"/>
    </source>
</evidence>
<name>A0A2S4LTG6_9BURK</name>
<dbReference type="PANTHER" id="PTHR21666:SF270">
    <property type="entry name" value="MUREIN HYDROLASE ACTIVATOR ENVC"/>
    <property type="match status" value="1"/>
</dbReference>
<gene>
    <name evidence="3" type="ORF">B0G62_13050</name>
</gene>
<keyword evidence="3" id="KW-0449">Lipoprotein</keyword>
<dbReference type="Gene3D" id="3.10.350.10">
    <property type="entry name" value="LysM domain"/>
    <property type="match status" value="1"/>
</dbReference>
<feature type="region of interest" description="Disordered" evidence="1">
    <location>
        <begin position="169"/>
        <end position="188"/>
    </location>
</feature>
<dbReference type="GO" id="GO:0004222">
    <property type="term" value="F:metalloendopeptidase activity"/>
    <property type="evidence" value="ECO:0007669"/>
    <property type="project" value="TreeGrafter"/>
</dbReference>
<dbReference type="SUPFAM" id="SSF51261">
    <property type="entry name" value="Duplicated hybrid motif"/>
    <property type="match status" value="1"/>
</dbReference>
<dbReference type="Proteomes" id="UP000237381">
    <property type="component" value="Unassembled WGS sequence"/>
</dbReference>
<feature type="domain" description="LysM" evidence="2">
    <location>
        <begin position="95"/>
        <end position="139"/>
    </location>
</feature>
<keyword evidence="4" id="KW-1185">Reference proteome</keyword>
<comment type="caution">
    <text evidence="3">The sequence shown here is derived from an EMBL/GenBank/DDBJ whole genome shotgun (WGS) entry which is preliminary data.</text>
</comment>
<evidence type="ECO:0000256" key="1">
    <source>
        <dbReference type="SAM" id="MobiDB-lite"/>
    </source>
</evidence>
<organism evidence="3 4">
    <name type="scientific">Paraburkholderia eburnea</name>
    <dbReference type="NCBI Taxonomy" id="1189126"/>
    <lineage>
        <taxon>Bacteria</taxon>
        <taxon>Pseudomonadati</taxon>
        <taxon>Pseudomonadota</taxon>
        <taxon>Betaproteobacteria</taxon>
        <taxon>Burkholderiales</taxon>
        <taxon>Burkholderiaceae</taxon>
        <taxon>Paraburkholderia</taxon>
    </lineage>
</organism>
<dbReference type="InterPro" id="IPR036779">
    <property type="entry name" value="LysM_dom_sf"/>
</dbReference>
<evidence type="ECO:0000259" key="2">
    <source>
        <dbReference type="PROSITE" id="PS51782"/>
    </source>
</evidence>
<dbReference type="CDD" id="cd12797">
    <property type="entry name" value="M23_peptidase"/>
    <property type="match status" value="1"/>
</dbReference>
<dbReference type="Pfam" id="PF01476">
    <property type="entry name" value="LysM"/>
    <property type="match status" value="1"/>
</dbReference>
<proteinExistence type="predicted"/>
<dbReference type="InterPro" id="IPR016047">
    <property type="entry name" value="M23ase_b-sheet_dom"/>
</dbReference>
<sequence length="311" mass="31226">MMTVSRVARMTRLRAAWLTATALIGACVTLLAACTFTPWQTLGRPGDDGGADAAADVTAASSAVASASAAPSSTPIPPPTSKVVAEVPAAGASKDLYRVKAGDTLYHIAAAHGQRPADIVAWNKLPASGQVKVGQMLRVAPPVKVAAAASAPASVPAAPKVPAASIATAASESSATPPAARSRAATTRPARLAWPMSGSVATAFSPGKSRGIVIAGAPGEPVKAAAAGRVVYAGSGIQGYGKLIIVKHNARLLTAYGRNGRLLVKQGDAVKPGQTIATSGADAAGVGTLLFEVRENGKPVDPQDWLPRPQS</sequence>
<dbReference type="Pfam" id="PF01551">
    <property type="entry name" value="Peptidase_M23"/>
    <property type="match status" value="1"/>
</dbReference>
<dbReference type="Gene3D" id="2.70.70.10">
    <property type="entry name" value="Glucose Permease (Domain IIA)"/>
    <property type="match status" value="1"/>
</dbReference>
<dbReference type="PROSITE" id="PS51257">
    <property type="entry name" value="PROKAR_LIPOPROTEIN"/>
    <property type="match status" value="1"/>
</dbReference>
<reference evidence="3 4" key="1">
    <citation type="submission" date="2018-01" db="EMBL/GenBank/DDBJ databases">
        <title>Genomic Encyclopedia of Type Strains, Phase III (KMG-III): the genomes of soil and plant-associated and newly described type strains.</title>
        <authorList>
            <person name="Whitman W."/>
        </authorList>
    </citation>
    <scope>NUCLEOTIDE SEQUENCE [LARGE SCALE GENOMIC DNA]</scope>
    <source>
        <strain evidence="3 4">JCM 18070</strain>
    </source>
</reference>